<evidence type="ECO:0000313" key="7">
    <source>
        <dbReference type="Proteomes" id="UP000663828"/>
    </source>
</evidence>
<keyword evidence="1 3" id="KW-0732">Signal</keyword>
<dbReference type="AlphaFoldDB" id="A0A814WA62"/>
<dbReference type="SMART" id="SM00560">
    <property type="entry name" value="LamGL"/>
    <property type="match status" value="2"/>
</dbReference>
<dbReference type="EMBL" id="CAJNOJ010000148">
    <property type="protein sequence ID" value="CAF1199546.1"/>
    <property type="molecule type" value="Genomic_DNA"/>
</dbReference>
<dbReference type="InterPro" id="IPR013320">
    <property type="entry name" value="ConA-like_dom_sf"/>
</dbReference>
<accession>A0A814WA62</accession>
<dbReference type="PANTHER" id="PTHR42535">
    <property type="entry name" value="OOKINETE PROTEIN, PUTATIVE-RELATED"/>
    <property type="match status" value="1"/>
</dbReference>
<feature type="signal peptide" evidence="3">
    <location>
        <begin position="1"/>
        <end position="16"/>
    </location>
</feature>
<dbReference type="EMBL" id="CAJNOR010000880">
    <property type="protein sequence ID" value="CAF1027992.1"/>
    <property type="molecule type" value="Genomic_DNA"/>
</dbReference>
<dbReference type="SUPFAM" id="SSF49899">
    <property type="entry name" value="Concanavalin A-like lectins/glucanases"/>
    <property type="match status" value="2"/>
</dbReference>
<evidence type="ECO:0000256" key="2">
    <source>
        <dbReference type="ARBA" id="ARBA00023157"/>
    </source>
</evidence>
<keyword evidence="2" id="KW-1015">Disulfide bond</keyword>
<keyword evidence="7" id="KW-1185">Reference proteome</keyword>
<reference evidence="6" key="1">
    <citation type="submission" date="2021-02" db="EMBL/GenBank/DDBJ databases">
        <authorList>
            <person name="Nowell W R."/>
        </authorList>
    </citation>
    <scope>NUCLEOTIDE SEQUENCE</scope>
</reference>
<gene>
    <name evidence="6" type="ORF">EDS130_LOCUS25282</name>
    <name evidence="5" type="ORF">XAT740_LOCUS14595</name>
</gene>
<evidence type="ECO:0000313" key="8">
    <source>
        <dbReference type="Proteomes" id="UP000663852"/>
    </source>
</evidence>
<proteinExistence type="predicted"/>
<evidence type="ECO:0000259" key="4">
    <source>
        <dbReference type="SMART" id="SM00560"/>
    </source>
</evidence>
<name>A0A814WA62_ADIRI</name>
<dbReference type="Proteomes" id="UP000663828">
    <property type="component" value="Unassembled WGS sequence"/>
</dbReference>
<feature type="domain" description="LamG-like jellyroll fold" evidence="4">
    <location>
        <begin position="390"/>
        <end position="535"/>
    </location>
</feature>
<feature type="chain" id="PRO_5036411023" description="LamG-like jellyroll fold domain-containing protein" evidence="3">
    <location>
        <begin position="17"/>
        <end position="543"/>
    </location>
</feature>
<evidence type="ECO:0000256" key="1">
    <source>
        <dbReference type="ARBA" id="ARBA00022729"/>
    </source>
</evidence>
<dbReference type="Pfam" id="PF13385">
    <property type="entry name" value="Laminin_G_3"/>
    <property type="match status" value="2"/>
</dbReference>
<feature type="domain" description="LamG-like jellyroll fold" evidence="4">
    <location>
        <begin position="186"/>
        <end position="322"/>
    </location>
</feature>
<comment type="caution">
    <text evidence="6">The sequence shown here is derived from an EMBL/GenBank/DDBJ whole genome shotgun (WGS) entry which is preliminary data.</text>
</comment>
<evidence type="ECO:0000256" key="3">
    <source>
        <dbReference type="SAM" id="SignalP"/>
    </source>
</evidence>
<dbReference type="OrthoDB" id="10033736at2759"/>
<evidence type="ECO:0000313" key="6">
    <source>
        <dbReference type="EMBL" id="CAF1199546.1"/>
    </source>
</evidence>
<dbReference type="InterPro" id="IPR006558">
    <property type="entry name" value="LamG-like"/>
</dbReference>
<organism evidence="6 8">
    <name type="scientific">Adineta ricciae</name>
    <name type="common">Rotifer</name>
    <dbReference type="NCBI Taxonomy" id="249248"/>
    <lineage>
        <taxon>Eukaryota</taxon>
        <taxon>Metazoa</taxon>
        <taxon>Spiralia</taxon>
        <taxon>Gnathifera</taxon>
        <taxon>Rotifera</taxon>
        <taxon>Eurotatoria</taxon>
        <taxon>Bdelloidea</taxon>
        <taxon>Adinetida</taxon>
        <taxon>Adinetidae</taxon>
        <taxon>Adineta</taxon>
    </lineage>
</organism>
<protein>
    <recommendedName>
        <fullName evidence="4">LamG-like jellyroll fold domain-containing protein</fullName>
    </recommendedName>
</protein>
<dbReference type="PANTHER" id="PTHR42535:SF2">
    <property type="entry name" value="CHROMOSOME UNDETERMINED SCAFFOLD_146, WHOLE GENOME SHOTGUN SEQUENCE"/>
    <property type="match status" value="1"/>
</dbReference>
<sequence>MINIVLLFFQIRLSICAISLTKYDNSQFIPNANSYFLNNFQVSSQYECICRCYAAPNCLTVTLFGINGTCSLYSSQIQLGSLRLTMYTANSAVISFPDRISTTTSTSTYTTTTNAYCGSTCLNTTVSRLSSVAFYTFDNSTLDSVGNYSMKGNFTPSYVPGWIGSAINFTHSSQYLSTTHIPLDSRSFTIDFWFYATDLTSFTDFGFAGECDSSSTDQCLLLNIRNRKLRLVFFSDDTAGTKNLAENKWYHATFVYDSTVKQQLIYLDGVLDNINTINNNFAATVAPFTIGGGPIGGDTQPFVYYSGYIDHFGITYRVKTPCEIYLNAILFCYFPFDPASFLSDSGPNYLSATNSNATQTTGRVNQGVQFSSLSSYITISGVNVLNALNNPFTISMWIKPMNLTGGGTLIHTSTQSDGLDSCFASWGFSSNGSFIVNFLDSLGNAIPMTLSSPFPLNQWTHVVQVFNSSNGNYLYMNGNLVTSASLYARAPIGSYVFLGSSPVISSSCKSGSISMGQFFGVIDEFYVFSRALTSTDICRLANP</sequence>
<dbReference type="Gene3D" id="2.60.120.200">
    <property type="match status" value="2"/>
</dbReference>
<evidence type="ECO:0000313" key="5">
    <source>
        <dbReference type="EMBL" id="CAF1027992.1"/>
    </source>
</evidence>
<dbReference type="Proteomes" id="UP000663852">
    <property type="component" value="Unassembled WGS sequence"/>
</dbReference>